<evidence type="ECO:0000313" key="1">
    <source>
        <dbReference type="EMBL" id="QAS54552.1"/>
    </source>
</evidence>
<accession>A0A410MIJ5</accession>
<dbReference type="AlphaFoldDB" id="A0A410MIJ5"/>
<proteinExistence type="predicted"/>
<dbReference type="KEGG" id="hli:HLI_04185"/>
<protein>
    <submittedName>
        <fullName evidence="1">Uncharacterized protein</fullName>
    </submittedName>
</protein>
<reference evidence="1 2" key="1">
    <citation type="submission" date="2018-01" db="EMBL/GenBank/DDBJ databases">
        <title>The whole genome sequencing and assembly of Halobacillus litoralis ERB031 strain.</title>
        <authorList>
            <person name="Lee S.-J."/>
            <person name="Park M.-K."/>
            <person name="Kim J.-Y."/>
            <person name="Lee Y.-J."/>
            <person name="Yi H."/>
            <person name="Bahn Y.-S."/>
            <person name="Kim J.F."/>
            <person name="Lee D.-W."/>
        </authorList>
    </citation>
    <scope>NUCLEOTIDE SEQUENCE [LARGE SCALE GENOMIC DNA]</scope>
    <source>
        <strain evidence="1 2">ERB 031</strain>
    </source>
</reference>
<name>A0A410MIJ5_9BACI</name>
<dbReference type="EMBL" id="CP026118">
    <property type="protein sequence ID" value="QAS54552.1"/>
    <property type="molecule type" value="Genomic_DNA"/>
</dbReference>
<gene>
    <name evidence="1" type="ORF">HLI_04185</name>
</gene>
<dbReference type="OrthoDB" id="2960523at2"/>
<sequence length="244" mass="24893">MNADALITCDGEITGLLTCEGSPVEGAMIEFSIFPTVGTFDPNPATTLADGSFSTTLTIPEGTALLSTSITATTMTGGQTVTTTIGVQVECPAVECPCKFRIGVEGGAAPASVDIMTGGMATTLTGTINVTAVQCFTAAPMCNPASDNFNVSFGGGGSTINFIAGRRIEIECEGNTFARVRGTARATGNVLPTGIYEVTITRGTAGGLAVWTVNATDFHGNTFSTTFTANINPVTFIGDCTDVP</sequence>
<organism evidence="1 2">
    <name type="scientific">Halobacillus litoralis</name>
    <dbReference type="NCBI Taxonomy" id="45668"/>
    <lineage>
        <taxon>Bacteria</taxon>
        <taxon>Bacillati</taxon>
        <taxon>Bacillota</taxon>
        <taxon>Bacilli</taxon>
        <taxon>Bacillales</taxon>
        <taxon>Bacillaceae</taxon>
        <taxon>Halobacillus</taxon>
    </lineage>
</organism>
<evidence type="ECO:0000313" key="2">
    <source>
        <dbReference type="Proteomes" id="UP000287756"/>
    </source>
</evidence>
<dbReference type="Proteomes" id="UP000287756">
    <property type="component" value="Chromosome"/>
</dbReference>